<dbReference type="AlphaFoldDB" id="A0A350P6E5"/>
<comment type="caution">
    <text evidence="1">The sequence shown here is derived from an EMBL/GenBank/DDBJ whole genome shotgun (WGS) entry which is preliminary data.</text>
</comment>
<evidence type="ECO:0000313" key="1">
    <source>
        <dbReference type="EMBL" id="HAW76862.1"/>
    </source>
</evidence>
<evidence type="ECO:0000313" key="2">
    <source>
        <dbReference type="Proteomes" id="UP000263517"/>
    </source>
</evidence>
<organism evidence="1 2">
    <name type="scientific">Alteromonas australica</name>
    <dbReference type="NCBI Taxonomy" id="589873"/>
    <lineage>
        <taxon>Bacteria</taxon>
        <taxon>Pseudomonadati</taxon>
        <taxon>Pseudomonadota</taxon>
        <taxon>Gammaproteobacteria</taxon>
        <taxon>Alteromonadales</taxon>
        <taxon>Alteromonadaceae</taxon>
        <taxon>Alteromonas/Salinimonas group</taxon>
        <taxon>Alteromonas</taxon>
    </lineage>
</organism>
<proteinExistence type="predicted"/>
<accession>A0A350P6E5</accession>
<reference evidence="1 2" key="1">
    <citation type="journal article" date="2018" name="Nat. Biotechnol.">
        <title>A standardized bacterial taxonomy based on genome phylogeny substantially revises the tree of life.</title>
        <authorList>
            <person name="Parks D.H."/>
            <person name="Chuvochina M."/>
            <person name="Waite D.W."/>
            <person name="Rinke C."/>
            <person name="Skarshewski A."/>
            <person name="Chaumeil P.A."/>
            <person name="Hugenholtz P."/>
        </authorList>
    </citation>
    <scope>NUCLEOTIDE SEQUENCE [LARGE SCALE GENOMIC DNA]</scope>
    <source>
        <strain evidence="1">UBA11978</strain>
    </source>
</reference>
<name>A0A350P6E5_9ALTE</name>
<sequence>MRGGSLILPPRAKPLHIMPTLDDAPTIESLAEGAIADDDLIQIYDTSAQKVKTMRFDDLIDYIVSKTDASET</sequence>
<dbReference type="EMBL" id="DNAN01000499">
    <property type="protein sequence ID" value="HAW76862.1"/>
    <property type="molecule type" value="Genomic_DNA"/>
</dbReference>
<gene>
    <name evidence="1" type="ORF">DCW74_14155</name>
</gene>
<protein>
    <submittedName>
        <fullName evidence="1">Uncharacterized protein</fullName>
    </submittedName>
</protein>
<dbReference type="Proteomes" id="UP000263517">
    <property type="component" value="Unassembled WGS sequence"/>
</dbReference>